<evidence type="ECO:0000313" key="2">
    <source>
        <dbReference type="EMBL" id="RPE81600.1"/>
    </source>
</evidence>
<evidence type="ECO:0000256" key="1">
    <source>
        <dbReference type="SAM" id="Phobius"/>
    </source>
</evidence>
<dbReference type="EMBL" id="RKQN01000001">
    <property type="protein sequence ID" value="RPE81600.1"/>
    <property type="molecule type" value="Genomic_DNA"/>
</dbReference>
<keyword evidence="1" id="KW-0812">Transmembrane</keyword>
<protein>
    <submittedName>
        <fullName evidence="2">Uncharacterized protein</fullName>
    </submittedName>
</protein>
<organism evidence="2 3">
    <name type="scientific">Vulcaniibacterium tengchongense</name>
    <dbReference type="NCBI Taxonomy" id="1273429"/>
    <lineage>
        <taxon>Bacteria</taxon>
        <taxon>Pseudomonadati</taxon>
        <taxon>Pseudomonadota</taxon>
        <taxon>Gammaproteobacteria</taxon>
        <taxon>Lysobacterales</taxon>
        <taxon>Lysobacteraceae</taxon>
        <taxon>Vulcaniibacterium</taxon>
    </lineage>
</organism>
<proteinExistence type="predicted"/>
<name>A0A3N4W684_9GAMM</name>
<keyword evidence="3" id="KW-1185">Reference proteome</keyword>
<keyword evidence="1" id="KW-0472">Membrane</keyword>
<dbReference type="RefSeq" id="WP_123769136.1">
    <property type="nucleotide sequence ID" value="NZ_RKQN01000001.1"/>
</dbReference>
<evidence type="ECO:0000313" key="3">
    <source>
        <dbReference type="Proteomes" id="UP000269708"/>
    </source>
</evidence>
<comment type="caution">
    <text evidence="2">The sequence shown here is derived from an EMBL/GenBank/DDBJ whole genome shotgun (WGS) entry which is preliminary data.</text>
</comment>
<keyword evidence="1" id="KW-1133">Transmembrane helix</keyword>
<reference evidence="2 3" key="1">
    <citation type="submission" date="2018-11" db="EMBL/GenBank/DDBJ databases">
        <title>Genomic Encyclopedia of Type Strains, Phase IV (KMG-IV): sequencing the most valuable type-strain genomes for metagenomic binning, comparative biology and taxonomic classification.</title>
        <authorList>
            <person name="Goeker M."/>
        </authorList>
    </citation>
    <scope>NUCLEOTIDE SEQUENCE [LARGE SCALE GENOMIC DNA]</scope>
    <source>
        <strain evidence="2 3">DSM 25623</strain>
    </source>
</reference>
<feature type="transmembrane region" description="Helical" evidence="1">
    <location>
        <begin position="18"/>
        <end position="38"/>
    </location>
</feature>
<dbReference type="Proteomes" id="UP000269708">
    <property type="component" value="Unassembled WGS sequence"/>
</dbReference>
<accession>A0A3N4W684</accession>
<gene>
    <name evidence="2" type="ORF">EDC50_0792</name>
</gene>
<sequence>MAEPIVIRIVEPAGAAHAWIALALLAAALAALAAWWLARRTGARPRHEDRAAGEERSGHALLRLAREIDEHAAELERAGAPSRRHRLWARQCRVLAAERLERINALILEEMRGAAARGRGGGGA</sequence>
<dbReference type="AlphaFoldDB" id="A0A3N4W684"/>